<feature type="compositionally biased region" description="Low complexity" evidence="3">
    <location>
        <begin position="583"/>
        <end position="597"/>
    </location>
</feature>
<evidence type="ECO:0000313" key="5">
    <source>
        <dbReference type="Proteomes" id="UP000612055"/>
    </source>
</evidence>
<feature type="compositionally biased region" description="Acidic residues" evidence="3">
    <location>
        <begin position="2118"/>
        <end position="2127"/>
    </location>
</feature>
<feature type="compositionally biased region" description="Acidic residues" evidence="3">
    <location>
        <begin position="2740"/>
        <end position="2753"/>
    </location>
</feature>
<dbReference type="Gene3D" id="1.20.5.190">
    <property type="match status" value="5"/>
</dbReference>
<feature type="compositionally biased region" description="Acidic residues" evidence="3">
    <location>
        <begin position="2556"/>
        <end position="2576"/>
    </location>
</feature>
<dbReference type="Proteomes" id="UP000612055">
    <property type="component" value="Unassembled WGS sequence"/>
</dbReference>
<feature type="region of interest" description="Disordered" evidence="3">
    <location>
        <begin position="908"/>
        <end position="953"/>
    </location>
</feature>
<feature type="compositionally biased region" description="Low complexity" evidence="3">
    <location>
        <begin position="274"/>
        <end position="288"/>
    </location>
</feature>
<accession>A0A835Y7T8</accession>
<feature type="region of interest" description="Disordered" evidence="3">
    <location>
        <begin position="2551"/>
        <end position="2869"/>
    </location>
</feature>
<keyword evidence="1" id="KW-0677">Repeat</keyword>
<feature type="compositionally biased region" description="Pro residues" evidence="3">
    <location>
        <begin position="752"/>
        <end position="765"/>
    </location>
</feature>
<feature type="region of interest" description="Disordered" evidence="3">
    <location>
        <begin position="1062"/>
        <end position="1084"/>
    </location>
</feature>
<dbReference type="PROSITE" id="PS50096">
    <property type="entry name" value="IQ"/>
    <property type="match status" value="10"/>
</dbReference>
<feature type="region of interest" description="Disordered" evidence="3">
    <location>
        <begin position="774"/>
        <end position="793"/>
    </location>
</feature>
<feature type="region of interest" description="Disordered" evidence="3">
    <location>
        <begin position="1113"/>
        <end position="1169"/>
    </location>
</feature>
<organism evidence="4 5">
    <name type="scientific">Edaphochlamys debaryana</name>
    <dbReference type="NCBI Taxonomy" id="47281"/>
    <lineage>
        <taxon>Eukaryota</taxon>
        <taxon>Viridiplantae</taxon>
        <taxon>Chlorophyta</taxon>
        <taxon>core chlorophytes</taxon>
        <taxon>Chlorophyceae</taxon>
        <taxon>CS clade</taxon>
        <taxon>Chlamydomonadales</taxon>
        <taxon>Chlamydomonadales incertae sedis</taxon>
        <taxon>Edaphochlamys</taxon>
    </lineage>
</organism>
<evidence type="ECO:0000256" key="2">
    <source>
        <dbReference type="SAM" id="Coils"/>
    </source>
</evidence>
<feature type="compositionally biased region" description="Acidic residues" evidence="3">
    <location>
        <begin position="2136"/>
        <end position="2153"/>
    </location>
</feature>
<feature type="region of interest" description="Disordered" evidence="3">
    <location>
        <begin position="3153"/>
        <end position="3218"/>
    </location>
</feature>
<protein>
    <submittedName>
        <fullName evidence="4">Uncharacterized protein</fullName>
    </submittedName>
</protein>
<feature type="compositionally biased region" description="Low complexity" evidence="3">
    <location>
        <begin position="739"/>
        <end position="751"/>
    </location>
</feature>
<comment type="caution">
    <text evidence="4">The sequence shown here is derived from an EMBL/GenBank/DDBJ whole genome shotgun (WGS) entry which is preliminary data.</text>
</comment>
<feature type="coiled-coil region" evidence="2">
    <location>
        <begin position="2008"/>
        <end position="2076"/>
    </location>
</feature>
<feature type="compositionally biased region" description="Polar residues" evidence="3">
    <location>
        <begin position="908"/>
        <end position="921"/>
    </location>
</feature>
<feature type="compositionally biased region" description="Acidic residues" evidence="3">
    <location>
        <begin position="1441"/>
        <end position="1451"/>
    </location>
</feature>
<sequence>MAPPSGAGAQRSEGQQEDAARLYKQARTYAQSFRAVAIQKDNALKALARDRNDELQAKDDQVKALTREMDELRSRLQAMEAQQHGAPAPQPTALGSLMQRQLSIQVPPPPSLPPGSAPSSCRSQQPPQLSSRSGAAYPAAPSGLDPYPVPLAKPYPPANVFTSPSKQALQPDSGPAYVAYHQLQPQWSVQPHPPAPQQLVHGHYTSADPDVWCEDPDIDVEPPEKDKKSKAKGLGKALKRLLSTKPRRGAQDEGPSGGSAQPAGGHVPSTAQLQQATAAPSGPTAAASRHTLFDPRSLQPPAAGSGLLQSRAAAVQGRSSKQPQHLGQPLQAHQLWAAAVAAAQDGPAGQGARRPAHHRVPSGDSDVAPSGPQAAFGSTAGPAAPQPSAVNASPQGSSAPPPFLAPLLPDDSLYATTAPFFALPPAPAASGTAQFSGSAAGPSRPVTLPSHYLSAAPPPQPQVASKWQQLAVSAGPGPKQAPPGPAQPLGSQSVPANPGLEAVARAVHGSDLAYGRHGSSGVDLFAPNALAALRRQQQQQQQPGVPAHGPGECDAAAATVAEALLVTTAAVQAQPPVGQLDSAAAGAPGRKPGAAAKQPSEGGNVWAALVQRSAIGQVAQRLAASVPGSRRPTDSSGVGSMGGSAAAPPVGDSGGGALPSGHSSRRQSWGSDAPPPQRSTPGAKQQSAAPSAGPPACTPSSLSFRAAAAQLAQLPPRPSGRNGSVTSANAPAYPLPNGTAAPAAPLARAPTAPAPPPVQPTPPPTATCMGAAVPSRPGLEADGPEEEPAGTSATRVGSDAYLIGILSRLKTPSVIRQSITTAKGAAAPGAAGPGVALALAAGPLAVAKQAAAVAAAAVTAETGGGAGEQAAAVYRREFGRSVGIAWRHKALGMKNAGRTASFHERTLQPSLAGSANFSTAGLQDGDHEPARNPSPDDTGCSAPQLHEGGKQPALVEPIMSAPTLEPERMHASAPAPAPPPPSLLLTGAAALALASVPAITLPPSRARLGDSTPPRLSVPSPRAPPSPSSGPPGPPSGGYASPYFSPARNKQQLELQRAAALWRSRSPRSVDEGEAAAPSPGADMHDLCATRAAAGHTPSSAVVQQVDERHNSVAVSTGPCAGFDKTPAAAAPRSTDVEAEPAAPETTEEEFSSAFQAGSPSTEGEEDATVAHSAFARAAPQAALVLDASAAAAACVPAVTPGAWPGVAAVQRPQATPEATAAAALAAAASAGSALSPSSSVGSWNPAARRQAPQGTHGANPDMASCSVTATPAFLRPKLSGTASFLPELAAAAGLAAAASLARTPSGTARAQTLAGAGSLATPLATDEDATPPWHTGAPRAPGFYSCAGSAAVATAVGSTAPAGAGIGMPGSDGVSPAGAFHTPLRRWTLASEDGEGSTGFASAATAAATDVARSAVATAAGQMRCDSAGGRVALRYDEADEDVAAGEGEEGSASYDGEGEDDEDGTDEQEDAEAAADPASSDGFTSLPSCTEAHTPAPTVSFAAMARGQAPTPAFGFGGWHAGSKQSPFLTAPPPFALAERPQAAHSEAVAVWGRDAATPSAPLLMTPGVCQPVAASAAGASLAAALSGARGGVYSSGGGAHHGPSSGGGGSTYSDGDRDLQRHWRSRAVGIAAVQQHTPHPPEAVHRAALVIQARWRGVRAQRVALASAATAAVGTAPEGRRAAAAVLIQACWRRHLARRQLSEELRRRAAEEQAAYAALEELRRQEAEEQAAVRIQAAWRGSRAQKALAAELRAQAEAEAEARRLQELQAQQEAAAVAIQTAWRGSKARASTRVLRLEQREQEAARQREREQLAAVTVQAAWRGTQARQQAAALRCERAAAAAAATAAERAGREAAAAVTVQAAWRGTLARQHAAAFRAERAAAEAAAEEARRESTAAVVVQAAWRGSRVRQRAAVLRAERAAAAAAAQEQARCEAAAAVTVQAAWRGTCSRRQVAAIRAEQAAVGAAAAAAEEQARREAAAAVTVQAVWRGSRGRQHAAALRAEREAEAAAAAAALAAEQAQAEREEEAAVAVQAAWRGHRARLEVQQRRAEAEAEAEASALEQQAQLESAASRIQLAWRGYSLRRAITVEQAALAQAQAEADACSYTEGSGSDMDDEDENEAGPEAQGAFEGDEAGSEDSDPPADGDAEAGAGSSPSSARAPGAWVPGLSYDDQPVGVRLRVPPTNRARGAWGQAPGAAASSAAAGAGGLFVALPVRSAELPAVAAGQVEDAEGGVLAGGTAPKTLVMISEGISVRFPAVSPRILSTDSSDASGSGGALPAATLPVRAAVPQPPPSPSAHAVEAPVRGRARPAPIGRLARALEGSESGSESADETEGEDGRMASGVRRGGPSNPFALLNGSGSEAGEDEADEAEASDEEGVAEEEAEEGEASELEEGSESGHAAASNPFALLGDGASAESSDAASTEDEAGPCSPRSASAPSVHTAIHSRSPARSQSTSEDGGEAEDEEEDEGEDDEAEGEVEDAELDKASLAPILSSLAGIALAAAGGLLPSDDPRLQQLSTLLDQPGPRGDWLRSRLDAEVRRLRELQAEEDEAEEGEGSEQGEEEEEPSPVAAGNPFTLLGGGASEAESSEGEQEGSGSDTEGSGSPCLEPEAFPAAAMESPAAPAGARRLLPANPFALLGGEGSDEEGEGRQESAEDEDSEEPQPMASPAEPSHLAIAMPPAPHAGTPSPGGSGGDDGGSDVSEVAAGEPDSPADRQPRNLFVLHQHDDEGTGEDEMEEAEEEGQSGGSELDLCSDSDAEEQALSPACATSPQRPASARYAASPDRPALPSNPFALLGADDSGSEEGEEGEDEEEGEQSEEGEENGTGRFPAAEVSDGIDTGEGDASEGGASPSAASPATPALGAAVTTAADGAATAPSSAFSFGAGGWGGLAAATDRTPTATPSWPGASQAAIPASAPTPSLFAPAPAATVEPLAAGASGRTSGFGGFGFGGFGGLGGLWGSVPAATTPPAVGAPTFGTAAAAQQAPAQQPVGLFGAFSSFASTLVSPHLAGTSAPAQPSAPQPAGEQAPLAAGGPDSPEAFTAQTFGDAPQATASLMASSSAFESALGGPSGLFGSSGGQEAPAARGLGAAATPMSRPRARPADSSDGGEGISAPFLSYDSCTATVPYAGIDGGQGGGRQLLFPGAMAGNHDAEGGEMTLGRPRVTGSPSVNNAQPTMAGPDRGDADSGSPPGSPLSLRPQQPAWGAPVSTALPARARTAAVDQTPCSARVFSAALTRTQLNSAAAGATNPVSGAGWGGQGVGMPWAGLGGGRLTEEDEAEPAGGGAWRRRLAECDEEEEGEEGPFASPPQGGLAARLFAAEDGEEADGGETEEGERFASDEGEQVEGDEARSPGPPGEHELWGPASPGGGSAAGDDMPSA</sequence>
<feature type="region of interest" description="Disordered" evidence="3">
    <location>
        <begin position="1236"/>
        <end position="1263"/>
    </location>
</feature>
<feature type="compositionally biased region" description="Pro residues" evidence="3">
    <location>
        <begin position="106"/>
        <end position="116"/>
    </location>
</feature>
<dbReference type="Pfam" id="PF00612">
    <property type="entry name" value="IQ"/>
    <property type="match status" value="8"/>
</dbReference>
<feature type="compositionally biased region" description="Low complexity" evidence="3">
    <location>
        <begin position="2604"/>
        <end position="2644"/>
    </location>
</feature>
<feature type="region of interest" description="Disordered" evidence="3">
    <location>
        <begin position="50"/>
        <end position="409"/>
    </location>
</feature>
<evidence type="ECO:0000313" key="4">
    <source>
        <dbReference type="EMBL" id="KAG2492589.1"/>
    </source>
</evidence>
<feature type="compositionally biased region" description="Low complexity" evidence="3">
    <location>
        <begin position="117"/>
        <end position="133"/>
    </location>
</feature>
<evidence type="ECO:0000256" key="1">
    <source>
        <dbReference type="ARBA" id="ARBA00022737"/>
    </source>
</evidence>
<feature type="compositionally biased region" description="Low complexity" evidence="3">
    <location>
        <begin position="331"/>
        <end position="352"/>
    </location>
</feature>
<feature type="region of interest" description="Disordered" evidence="3">
    <location>
        <begin position="580"/>
        <end position="601"/>
    </location>
</feature>
<feature type="compositionally biased region" description="Low complexity" evidence="3">
    <location>
        <begin position="698"/>
        <end position="714"/>
    </location>
</feature>
<feature type="compositionally biased region" description="Low complexity" evidence="3">
    <location>
        <begin position="2418"/>
        <end position="2429"/>
    </location>
</feature>
<feature type="region of interest" description="Disordered" evidence="3">
    <location>
        <begin position="1"/>
        <end position="20"/>
    </location>
</feature>
<feature type="compositionally biased region" description="Low complexity" evidence="3">
    <location>
        <begin position="3198"/>
        <end position="3214"/>
    </location>
</feature>
<dbReference type="EMBL" id="JAEHOE010000044">
    <property type="protein sequence ID" value="KAG2492589.1"/>
    <property type="molecule type" value="Genomic_DNA"/>
</dbReference>
<feature type="compositionally biased region" description="Low complexity" evidence="3">
    <location>
        <begin position="3093"/>
        <end position="3103"/>
    </location>
</feature>
<feature type="compositionally biased region" description="Basic residues" evidence="3">
    <location>
        <begin position="228"/>
        <end position="239"/>
    </location>
</feature>
<proteinExistence type="predicted"/>
<dbReference type="InterPro" id="IPR052318">
    <property type="entry name" value="CellDiv_DevSignal_Domain"/>
</dbReference>
<feature type="compositionally biased region" description="Low complexity" evidence="3">
    <location>
        <begin position="2857"/>
        <end position="2869"/>
    </location>
</feature>
<feature type="compositionally biased region" description="Polar residues" evidence="3">
    <location>
        <begin position="160"/>
        <end position="170"/>
    </location>
</feature>
<feature type="compositionally biased region" description="Acidic residues" evidence="3">
    <location>
        <begin position="2370"/>
        <end position="2403"/>
    </location>
</feature>
<evidence type="ECO:0000256" key="3">
    <source>
        <dbReference type="SAM" id="MobiDB-lite"/>
    </source>
</evidence>
<dbReference type="InterPro" id="IPR000048">
    <property type="entry name" value="IQ_motif_EF-hand-BS"/>
</dbReference>
<feature type="region of interest" description="Disordered" evidence="3">
    <location>
        <begin position="3279"/>
        <end position="3392"/>
    </location>
</feature>
<feature type="compositionally biased region" description="Acidic residues" evidence="3">
    <location>
        <begin position="2466"/>
        <end position="2491"/>
    </location>
</feature>
<dbReference type="PANTHER" id="PTHR22590">
    <property type="entry name" value="MYOSIN MOTOR DOMAIN-CONTAINING PROTEIN"/>
    <property type="match status" value="1"/>
</dbReference>
<feature type="compositionally biased region" description="Polar residues" evidence="3">
    <location>
        <begin position="3178"/>
        <end position="3187"/>
    </location>
</feature>
<feature type="coiled-coil region" evidence="2">
    <location>
        <begin position="1705"/>
        <end position="1817"/>
    </location>
</feature>
<feature type="compositionally biased region" description="Acidic residues" evidence="3">
    <location>
        <begin position="2811"/>
        <end position="2833"/>
    </location>
</feature>
<keyword evidence="5" id="KW-1185">Reference proteome</keyword>
<keyword evidence="2" id="KW-0175">Coiled coil</keyword>
<feature type="compositionally biased region" description="Low complexity" evidence="3">
    <location>
        <begin position="635"/>
        <end position="651"/>
    </location>
</feature>
<reference evidence="4" key="1">
    <citation type="journal article" date="2020" name="bioRxiv">
        <title>Comparative genomics of Chlamydomonas.</title>
        <authorList>
            <person name="Craig R.J."/>
            <person name="Hasan A.R."/>
            <person name="Ness R.W."/>
            <person name="Keightley P.D."/>
        </authorList>
    </citation>
    <scope>NUCLEOTIDE SEQUENCE</scope>
    <source>
        <strain evidence="4">CCAP 11/70</strain>
    </source>
</reference>
<feature type="region of interest" description="Disordered" evidence="3">
    <location>
        <begin position="3083"/>
        <end position="3123"/>
    </location>
</feature>
<feature type="compositionally biased region" description="Acidic residues" evidence="3">
    <location>
        <begin position="3333"/>
        <end position="3345"/>
    </location>
</feature>
<feature type="region of interest" description="Disordered" evidence="3">
    <location>
        <begin position="3021"/>
        <end position="3054"/>
    </location>
</feature>
<dbReference type="OrthoDB" id="553409at2759"/>
<feature type="compositionally biased region" description="Acidic residues" evidence="3">
    <location>
        <begin position="1458"/>
        <end position="1475"/>
    </location>
</feature>
<feature type="region of interest" description="Disordered" evidence="3">
    <location>
        <begin position="622"/>
        <end position="767"/>
    </location>
</feature>
<feature type="region of interest" description="Disordered" evidence="3">
    <location>
        <begin position="1002"/>
        <end position="1045"/>
    </location>
</feature>
<feature type="compositionally biased region" description="Acidic residues" evidence="3">
    <location>
        <begin position="211"/>
        <end position="221"/>
    </location>
</feature>
<feature type="compositionally biased region" description="Low complexity" evidence="3">
    <location>
        <begin position="2904"/>
        <end position="2913"/>
    </location>
</feature>
<feature type="region of interest" description="Disordered" evidence="3">
    <location>
        <begin position="1599"/>
        <end position="1620"/>
    </location>
</feature>
<gene>
    <name evidence="4" type="ORF">HYH03_009250</name>
</gene>
<feature type="compositionally biased region" description="Pro residues" evidence="3">
    <location>
        <begin position="1021"/>
        <end position="1035"/>
    </location>
</feature>
<feature type="compositionally biased region" description="Low complexity" evidence="3">
    <location>
        <begin position="2154"/>
        <end position="2169"/>
    </location>
</feature>
<feature type="compositionally biased region" description="Pro residues" evidence="3">
    <location>
        <begin position="147"/>
        <end position="157"/>
    </location>
</feature>
<feature type="region of interest" description="Disordered" evidence="3">
    <location>
        <begin position="2292"/>
        <end position="2494"/>
    </location>
</feature>
<dbReference type="CDD" id="cd23767">
    <property type="entry name" value="IQCD"/>
    <property type="match status" value="3"/>
</dbReference>
<dbReference type="SMART" id="SM00015">
    <property type="entry name" value="IQ"/>
    <property type="match status" value="11"/>
</dbReference>
<feature type="region of interest" description="Disordered" evidence="3">
    <location>
        <begin position="1441"/>
        <end position="1493"/>
    </location>
</feature>
<dbReference type="PANTHER" id="PTHR22590:SF5">
    <property type="entry name" value="MYOSIN MOTOR DOMAIN-CONTAINING PROTEIN"/>
    <property type="match status" value="1"/>
</dbReference>
<feature type="region of interest" description="Disordered" evidence="3">
    <location>
        <begin position="2904"/>
        <end position="2926"/>
    </location>
</feature>
<feature type="compositionally biased region" description="Gly residues" evidence="3">
    <location>
        <begin position="1599"/>
        <end position="1613"/>
    </location>
</feature>
<feature type="region of interest" description="Disordered" evidence="3">
    <location>
        <begin position="425"/>
        <end position="497"/>
    </location>
</feature>
<name>A0A835Y7T8_9CHLO</name>
<feature type="compositionally biased region" description="Basic and acidic residues" evidence="3">
    <location>
        <begin position="50"/>
        <end position="74"/>
    </location>
</feature>
<feature type="region of interest" description="Disordered" evidence="3">
    <location>
        <begin position="2109"/>
        <end position="2181"/>
    </location>
</feature>
<feature type="compositionally biased region" description="Low complexity" evidence="3">
    <location>
        <begin position="3025"/>
        <end position="3040"/>
    </location>
</feature>